<evidence type="ECO:0000313" key="2">
    <source>
        <dbReference type="WBParaSite" id="RSKR_0000912200.1"/>
    </source>
</evidence>
<reference evidence="2" key="1">
    <citation type="submission" date="2016-11" db="UniProtKB">
        <authorList>
            <consortium name="WormBaseParasite"/>
        </authorList>
    </citation>
    <scope>IDENTIFICATION</scope>
    <source>
        <strain evidence="2">KR3021</strain>
    </source>
</reference>
<accession>A0AC35U9W8</accession>
<sequence>MAEYAREPCPYRIGDDMGSGFSMGLVGGSLFHAFSGYRKATDRPKIEAMLQNVRKRSAITGVQFAAWGGMFSTIDCTLVAIRKKEDPINSILSGGLTGAFLSCRSGPRVMAGSAFLGAAILGMIEGVGLLMSTWMSKMHDPTAQAPLEEPMTGPPQPLYESSENQSYPSFQ</sequence>
<dbReference type="Proteomes" id="UP000095286">
    <property type="component" value="Unplaced"/>
</dbReference>
<protein>
    <submittedName>
        <fullName evidence="2">Mitochondrial import inner membrane translocase subunit TIM17</fullName>
    </submittedName>
</protein>
<dbReference type="WBParaSite" id="RSKR_0000912200.1">
    <property type="protein sequence ID" value="RSKR_0000912200.1"/>
    <property type="gene ID" value="RSKR_0000912200"/>
</dbReference>
<proteinExistence type="predicted"/>
<evidence type="ECO:0000313" key="1">
    <source>
        <dbReference type="Proteomes" id="UP000095286"/>
    </source>
</evidence>
<name>A0AC35U9W8_9BILA</name>
<organism evidence="1 2">
    <name type="scientific">Rhabditophanes sp. KR3021</name>
    <dbReference type="NCBI Taxonomy" id="114890"/>
    <lineage>
        <taxon>Eukaryota</taxon>
        <taxon>Metazoa</taxon>
        <taxon>Ecdysozoa</taxon>
        <taxon>Nematoda</taxon>
        <taxon>Chromadorea</taxon>
        <taxon>Rhabditida</taxon>
        <taxon>Tylenchina</taxon>
        <taxon>Panagrolaimomorpha</taxon>
        <taxon>Strongyloidoidea</taxon>
        <taxon>Alloionematidae</taxon>
        <taxon>Rhabditophanes</taxon>
    </lineage>
</organism>